<evidence type="ECO:0000256" key="1">
    <source>
        <dbReference type="SAM" id="SignalP"/>
    </source>
</evidence>
<dbReference type="PROSITE" id="PS51257">
    <property type="entry name" value="PROKAR_LIPOPROTEIN"/>
    <property type="match status" value="1"/>
</dbReference>
<dbReference type="Pfam" id="PF13441">
    <property type="entry name" value="Gly-zipper_YMGG"/>
    <property type="match status" value="1"/>
</dbReference>
<protein>
    <submittedName>
        <fullName evidence="3">Osmotically inducible lipoprotein OsmB</fullName>
    </submittedName>
</protein>
<dbReference type="RefSeq" id="WP_073615184.1">
    <property type="nucleotide sequence ID" value="NZ_FRFE01000021.1"/>
</dbReference>
<evidence type="ECO:0000313" key="3">
    <source>
        <dbReference type="EMBL" id="SHO50973.1"/>
    </source>
</evidence>
<feature type="chain" id="PRO_5012771376" evidence="1">
    <location>
        <begin position="20"/>
        <end position="73"/>
    </location>
</feature>
<keyword evidence="3" id="KW-0449">Lipoprotein</keyword>
<dbReference type="AlphaFoldDB" id="A0A1M7YED6"/>
<dbReference type="Proteomes" id="UP000184603">
    <property type="component" value="Unassembled WGS sequence"/>
</dbReference>
<keyword evidence="4" id="KW-1185">Reference proteome</keyword>
<name>A0A1M7YED6_9BACT</name>
<gene>
    <name evidence="3" type="ORF">SAMN02745220_03736</name>
</gene>
<evidence type="ECO:0000313" key="4">
    <source>
        <dbReference type="Proteomes" id="UP000184603"/>
    </source>
</evidence>
<sequence length="73" mass="7101">MKKRFLILMLCLMAPVALSGCADMTPTQKGAAYGAAGGAIAGQLIGGSTSATLIGAGVGALGGALINDARHNN</sequence>
<accession>A0A1M7YED6</accession>
<organism evidence="3 4">
    <name type="scientific">Desulfopila aestuarii DSM 18488</name>
    <dbReference type="NCBI Taxonomy" id="1121416"/>
    <lineage>
        <taxon>Bacteria</taxon>
        <taxon>Pseudomonadati</taxon>
        <taxon>Thermodesulfobacteriota</taxon>
        <taxon>Desulfobulbia</taxon>
        <taxon>Desulfobulbales</taxon>
        <taxon>Desulfocapsaceae</taxon>
        <taxon>Desulfopila</taxon>
    </lineage>
</organism>
<evidence type="ECO:0000259" key="2">
    <source>
        <dbReference type="Pfam" id="PF13441"/>
    </source>
</evidence>
<dbReference type="EMBL" id="FRFE01000021">
    <property type="protein sequence ID" value="SHO50973.1"/>
    <property type="molecule type" value="Genomic_DNA"/>
</dbReference>
<proteinExistence type="predicted"/>
<feature type="signal peptide" evidence="1">
    <location>
        <begin position="1"/>
        <end position="19"/>
    </location>
</feature>
<keyword evidence="1" id="KW-0732">Signal</keyword>
<dbReference type="InterPro" id="IPR027367">
    <property type="entry name" value="Gly-zipper_YMGG"/>
</dbReference>
<dbReference type="STRING" id="1121416.SAMN02745220_03736"/>
<reference evidence="3 4" key="1">
    <citation type="submission" date="2016-12" db="EMBL/GenBank/DDBJ databases">
        <authorList>
            <person name="Song W.-J."/>
            <person name="Kurnit D.M."/>
        </authorList>
    </citation>
    <scope>NUCLEOTIDE SEQUENCE [LARGE SCALE GENOMIC DNA]</scope>
    <source>
        <strain evidence="3 4">DSM 18488</strain>
    </source>
</reference>
<feature type="domain" description="YMGG-like Gly-zipper" evidence="2">
    <location>
        <begin position="27"/>
        <end position="67"/>
    </location>
</feature>